<reference evidence="1 2" key="1">
    <citation type="submission" date="2019-11" db="EMBL/GenBank/DDBJ databases">
        <title>Pseudooceanicola pacifica sp. nov., isolated from deep-sea sediment of the Pacific Ocean.</title>
        <authorList>
            <person name="Lyu L."/>
        </authorList>
    </citation>
    <scope>NUCLEOTIDE SEQUENCE [LARGE SCALE GENOMIC DNA]</scope>
    <source>
        <strain evidence="1 2">216_PA32_1</strain>
    </source>
</reference>
<gene>
    <name evidence="1" type="ORF">GLS40_06950</name>
</gene>
<protein>
    <submittedName>
        <fullName evidence="1">Sulfotransferase family protein</fullName>
    </submittedName>
</protein>
<keyword evidence="2" id="KW-1185">Reference proteome</keyword>
<accession>A0A844W1W9</accession>
<name>A0A844W1W9_9RHOB</name>
<dbReference type="Gene3D" id="3.40.50.300">
    <property type="entry name" value="P-loop containing nucleotide triphosphate hydrolases"/>
    <property type="match status" value="1"/>
</dbReference>
<dbReference type="SUPFAM" id="SSF52540">
    <property type="entry name" value="P-loop containing nucleoside triphosphate hydrolases"/>
    <property type="match status" value="1"/>
</dbReference>
<proteinExistence type="predicted"/>
<dbReference type="Proteomes" id="UP000443843">
    <property type="component" value="Unassembled WGS sequence"/>
</dbReference>
<evidence type="ECO:0000313" key="1">
    <source>
        <dbReference type="EMBL" id="MWB77757.1"/>
    </source>
</evidence>
<dbReference type="Pfam" id="PF13469">
    <property type="entry name" value="Sulfotransfer_3"/>
    <property type="match status" value="1"/>
</dbReference>
<comment type="caution">
    <text evidence="1">The sequence shown here is derived from an EMBL/GenBank/DDBJ whole genome shotgun (WGS) entry which is preliminary data.</text>
</comment>
<evidence type="ECO:0000313" key="2">
    <source>
        <dbReference type="Proteomes" id="UP000443843"/>
    </source>
</evidence>
<keyword evidence="1" id="KW-0808">Transferase</keyword>
<dbReference type="AlphaFoldDB" id="A0A844W1W9"/>
<dbReference type="InterPro" id="IPR027417">
    <property type="entry name" value="P-loop_NTPase"/>
</dbReference>
<dbReference type="EMBL" id="WNXQ01000003">
    <property type="protein sequence ID" value="MWB77757.1"/>
    <property type="molecule type" value="Genomic_DNA"/>
</dbReference>
<dbReference type="GO" id="GO:0016740">
    <property type="term" value="F:transferase activity"/>
    <property type="evidence" value="ECO:0007669"/>
    <property type="project" value="UniProtKB-KW"/>
</dbReference>
<sequence length="348" mass="38129">MSDYGILGRALHRMMLGSTAVAETGFSIDQALSKARQPADVGQGRHVFVSGLARAGTTALMRRIHAGGAFRSLTYADMPFVLAPNLWSMIRGGRVKRIEAGERAHGDGVIVDAESPESLDEVFWRIFDGESYIRPDRLLPHDPDTALTDRFTAYVGAILASSGDRRYLSKNNNNVLRLPALARTFPNAVILVPFRAPLDHAGSLLSQHRRFGERHASDAFSADYMRWLVHHEFGGDHRPFATHDLSEHAPDTLAYWLDQWIGVHTHLLRSAPEAAQFVCYEDLCDDAALWPALAARLGIDAGAGSDAPFVRAAARPPGDPLPAAQLARAEEIYATLRQRARAPLRAAA</sequence>
<dbReference type="RefSeq" id="WP_160382021.1">
    <property type="nucleotide sequence ID" value="NZ_WNXQ01000003.1"/>
</dbReference>
<organism evidence="1 2">
    <name type="scientific">Pseudooceanicola pacificus</name>
    <dbReference type="NCBI Taxonomy" id="2676438"/>
    <lineage>
        <taxon>Bacteria</taxon>
        <taxon>Pseudomonadati</taxon>
        <taxon>Pseudomonadota</taxon>
        <taxon>Alphaproteobacteria</taxon>
        <taxon>Rhodobacterales</taxon>
        <taxon>Paracoccaceae</taxon>
        <taxon>Pseudooceanicola</taxon>
    </lineage>
</organism>